<reference evidence="2 3" key="1">
    <citation type="submission" date="2017-08" db="EMBL/GenBank/DDBJ databases">
        <title>The whole genome shortgun sequences of strain Leeuwenhoekiella nanhaiensis G18 from the South China Sea.</title>
        <authorList>
            <person name="Liu Q."/>
        </authorList>
    </citation>
    <scope>NUCLEOTIDE SEQUENCE [LARGE SCALE GENOMIC DNA]</scope>
    <source>
        <strain evidence="2 3">G18</strain>
    </source>
</reference>
<name>A0A2G1VS70_9FLAO</name>
<protein>
    <submittedName>
        <fullName evidence="2">Co2+/Mg2+ efflux protein ApaG</fullName>
    </submittedName>
</protein>
<accession>A0A2G1VS70</accession>
<proteinExistence type="predicted"/>
<dbReference type="RefSeq" id="WP_099646150.1">
    <property type="nucleotide sequence ID" value="NZ_KZ319290.1"/>
</dbReference>
<dbReference type="Gene3D" id="2.60.40.1470">
    <property type="entry name" value="ApaG domain"/>
    <property type="match status" value="1"/>
</dbReference>
<dbReference type="SUPFAM" id="SSF110069">
    <property type="entry name" value="ApaG-like"/>
    <property type="match status" value="1"/>
</dbReference>
<dbReference type="Pfam" id="PF04379">
    <property type="entry name" value="DUF525"/>
    <property type="match status" value="1"/>
</dbReference>
<organism evidence="2 3">
    <name type="scientific">Leeuwenhoekiella nanhaiensis</name>
    <dbReference type="NCBI Taxonomy" id="1655491"/>
    <lineage>
        <taxon>Bacteria</taxon>
        <taxon>Pseudomonadati</taxon>
        <taxon>Bacteroidota</taxon>
        <taxon>Flavobacteriia</taxon>
        <taxon>Flavobacteriales</taxon>
        <taxon>Flavobacteriaceae</taxon>
        <taxon>Leeuwenhoekiella</taxon>
    </lineage>
</organism>
<dbReference type="EMBL" id="NQXA01000007">
    <property type="protein sequence ID" value="PHQ29299.1"/>
    <property type="molecule type" value="Genomic_DNA"/>
</dbReference>
<comment type="caution">
    <text evidence="2">The sequence shown here is derived from an EMBL/GenBank/DDBJ whole genome shotgun (WGS) entry which is preliminary data.</text>
</comment>
<evidence type="ECO:0000313" key="3">
    <source>
        <dbReference type="Proteomes" id="UP000229433"/>
    </source>
</evidence>
<dbReference type="GO" id="GO:0070987">
    <property type="term" value="P:error-free translesion synthesis"/>
    <property type="evidence" value="ECO:0007669"/>
    <property type="project" value="TreeGrafter"/>
</dbReference>
<gene>
    <name evidence="2" type="ORF">CJ305_10135</name>
</gene>
<evidence type="ECO:0000313" key="2">
    <source>
        <dbReference type="EMBL" id="PHQ29299.1"/>
    </source>
</evidence>
<dbReference type="Proteomes" id="UP000229433">
    <property type="component" value="Unassembled WGS sequence"/>
</dbReference>
<sequence>MVEQVTKGIKVSVETHFEGAFSKNSEVFYAFGYTITITNNSRDTVKLLSRCWTIYDSLNDIEQVTGEGVIGKKPVLQPGEHHQYTSGCLLKSPFGAMNGHYTMINFSSSTQFQVGIPTFKLNSKFNLN</sequence>
<dbReference type="PROSITE" id="PS51087">
    <property type="entry name" value="APAG"/>
    <property type="match status" value="1"/>
</dbReference>
<dbReference type="OrthoDB" id="9795226at2"/>
<dbReference type="NCBIfam" id="NF003967">
    <property type="entry name" value="PRK05461.1"/>
    <property type="match status" value="1"/>
</dbReference>
<feature type="domain" description="ApaG" evidence="1">
    <location>
        <begin position="3"/>
        <end position="128"/>
    </location>
</feature>
<dbReference type="PANTHER" id="PTHR14289:SF16">
    <property type="entry name" value="POLYMERASE DELTA-INTERACTING PROTEIN 2"/>
    <property type="match status" value="1"/>
</dbReference>
<dbReference type="InterPro" id="IPR007474">
    <property type="entry name" value="ApaG_domain"/>
</dbReference>
<evidence type="ECO:0000259" key="1">
    <source>
        <dbReference type="PROSITE" id="PS51087"/>
    </source>
</evidence>
<keyword evidence="3" id="KW-1185">Reference proteome</keyword>
<dbReference type="AlphaFoldDB" id="A0A2G1VS70"/>
<dbReference type="PANTHER" id="PTHR14289">
    <property type="entry name" value="F-BOX ONLY PROTEIN 3"/>
    <property type="match status" value="1"/>
</dbReference>
<dbReference type="InterPro" id="IPR036767">
    <property type="entry name" value="ApaG_sf"/>
</dbReference>